<gene>
    <name evidence="1" type="ORF">H9L19_03530</name>
</gene>
<dbReference type="KEGG" id="wdi:H9L19_03530"/>
<evidence type="ECO:0000313" key="1">
    <source>
        <dbReference type="EMBL" id="QNN75938.1"/>
    </source>
</evidence>
<organism evidence="1 2">
    <name type="scientific">Weissella diestrammenae</name>
    <dbReference type="NCBI Taxonomy" id="1162633"/>
    <lineage>
        <taxon>Bacteria</taxon>
        <taxon>Bacillati</taxon>
        <taxon>Bacillota</taxon>
        <taxon>Bacilli</taxon>
        <taxon>Lactobacillales</taxon>
        <taxon>Lactobacillaceae</taxon>
        <taxon>Weissella</taxon>
    </lineage>
</organism>
<dbReference type="Pfam" id="PF20118">
    <property type="entry name" value="DUF6508"/>
    <property type="match status" value="1"/>
</dbReference>
<evidence type="ECO:0000313" key="2">
    <source>
        <dbReference type="Proteomes" id="UP000515800"/>
    </source>
</evidence>
<protein>
    <submittedName>
        <fullName evidence="1">Uncharacterized protein</fullName>
    </submittedName>
</protein>
<keyword evidence="2" id="KW-1185">Reference proteome</keyword>
<dbReference type="AlphaFoldDB" id="A0A7G9T763"/>
<name>A0A7G9T763_9LACO</name>
<dbReference type="Proteomes" id="UP000515800">
    <property type="component" value="Chromosome"/>
</dbReference>
<dbReference type="RefSeq" id="WP_187529766.1">
    <property type="nucleotide sequence ID" value="NZ_CP060724.1"/>
</dbReference>
<dbReference type="InterPro" id="IPR045425">
    <property type="entry name" value="DUF6508"/>
</dbReference>
<reference evidence="1 2" key="1">
    <citation type="submission" date="2020-08" db="EMBL/GenBank/DDBJ databases">
        <title>Genome sequence of Weissella diestrammenae KACC 16890T.</title>
        <authorList>
            <person name="Hyun D.-W."/>
            <person name="Bae J.-W."/>
        </authorList>
    </citation>
    <scope>NUCLEOTIDE SEQUENCE [LARGE SCALE GENOMIC DNA]</scope>
    <source>
        <strain evidence="1 2">KACC 16890</strain>
    </source>
</reference>
<sequence>MTTTHPFNFDSWSTYLQQQESKPIQWGKGHDHLEHPLYDAKIFDLIKAFEQSDYFDQNFARTLMQKGFSEQISEADIREIINETTDFFTLRAITSLIIYNERHIEGLWAAMIENGLLNRLLVKLNTQTPDGYPIW</sequence>
<dbReference type="EMBL" id="CP060724">
    <property type="protein sequence ID" value="QNN75938.1"/>
    <property type="molecule type" value="Genomic_DNA"/>
</dbReference>
<accession>A0A7G9T763</accession>
<proteinExistence type="predicted"/>